<feature type="region of interest" description="Disordered" evidence="4">
    <location>
        <begin position="1"/>
        <end position="27"/>
    </location>
</feature>
<reference evidence="7" key="2">
    <citation type="submission" date="2025-09" db="UniProtKB">
        <authorList>
            <consortium name="Ensembl"/>
        </authorList>
    </citation>
    <scope>IDENTIFICATION</scope>
</reference>
<keyword evidence="2" id="KW-0677">Repeat</keyword>
<dbReference type="Proteomes" id="UP000694559">
    <property type="component" value="Unplaced"/>
</dbReference>
<dbReference type="GO" id="GO:0005929">
    <property type="term" value="C:cilium"/>
    <property type="evidence" value="ECO:0007669"/>
    <property type="project" value="TreeGrafter"/>
</dbReference>
<feature type="domain" description="PDZ" evidence="6">
    <location>
        <begin position="30"/>
        <end position="76"/>
    </location>
</feature>
<evidence type="ECO:0000313" key="8">
    <source>
        <dbReference type="Proteomes" id="UP000694559"/>
    </source>
</evidence>
<name>A0A8C6YJU4_NAJNA</name>
<reference evidence="7" key="1">
    <citation type="submission" date="2025-08" db="UniProtKB">
        <authorList>
            <consortium name="Ensembl"/>
        </authorList>
    </citation>
    <scope>IDENTIFICATION</scope>
</reference>
<dbReference type="Pfam" id="PF00595">
    <property type="entry name" value="PDZ"/>
    <property type="match status" value="1"/>
</dbReference>
<evidence type="ECO:0000256" key="1">
    <source>
        <dbReference type="ARBA" id="ARBA00004316"/>
    </source>
</evidence>
<organism evidence="7 8">
    <name type="scientific">Naja naja</name>
    <name type="common">Indian cobra</name>
    <dbReference type="NCBI Taxonomy" id="35670"/>
    <lineage>
        <taxon>Eukaryota</taxon>
        <taxon>Metazoa</taxon>
        <taxon>Chordata</taxon>
        <taxon>Craniata</taxon>
        <taxon>Vertebrata</taxon>
        <taxon>Euteleostomi</taxon>
        <taxon>Lepidosauria</taxon>
        <taxon>Squamata</taxon>
        <taxon>Bifurcata</taxon>
        <taxon>Unidentata</taxon>
        <taxon>Episquamata</taxon>
        <taxon>Toxicofera</taxon>
        <taxon>Serpentes</taxon>
        <taxon>Colubroidea</taxon>
        <taxon>Elapidae</taxon>
        <taxon>Elapinae</taxon>
        <taxon>Naja</taxon>
    </lineage>
</organism>
<dbReference type="Gene3D" id="2.30.42.10">
    <property type="match status" value="1"/>
</dbReference>
<keyword evidence="5" id="KW-0472">Membrane</keyword>
<comment type="subcellular location">
    <subcellularLocation>
        <location evidence="1">Cell projection</location>
    </subcellularLocation>
</comment>
<dbReference type="PROSITE" id="PS50106">
    <property type="entry name" value="PDZ"/>
    <property type="match status" value="1"/>
</dbReference>
<evidence type="ECO:0000256" key="2">
    <source>
        <dbReference type="ARBA" id="ARBA00022737"/>
    </source>
</evidence>
<sequence>GSPASERPRRPAVFRCPAPQRPPTIPQEGLGFSIRGGSEHGVGIYVSLVEPGSLADKEGLRVGDRILKVNDKSFLQRDIEANLRTAKASFKKVIYFQGTPTTNIYILNSMFLLFPHFLVVRSVFPDR</sequence>
<dbReference type="InterPro" id="IPR051844">
    <property type="entry name" value="USH2_Complex_Protein"/>
</dbReference>
<evidence type="ECO:0000259" key="6">
    <source>
        <dbReference type="PROSITE" id="PS50106"/>
    </source>
</evidence>
<dbReference type="SMART" id="SM00228">
    <property type="entry name" value="PDZ"/>
    <property type="match status" value="1"/>
</dbReference>
<evidence type="ECO:0000256" key="3">
    <source>
        <dbReference type="ARBA" id="ARBA00023273"/>
    </source>
</evidence>
<dbReference type="Ensembl" id="ENSNNAT00000031374.1">
    <property type="protein sequence ID" value="ENSNNAP00000029904.1"/>
    <property type="gene ID" value="ENSNNAG00000019154.1"/>
</dbReference>
<dbReference type="GO" id="GO:0032426">
    <property type="term" value="C:stereocilium tip"/>
    <property type="evidence" value="ECO:0007669"/>
    <property type="project" value="TreeGrafter"/>
</dbReference>
<keyword evidence="5" id="KW-0812">Transmembrane</keyword>
<evidence type="ECO:0000256" key="4">
    <source>
        <dbReference type="SAM" id="MobiDB-lite"/>
    </source>
</evidence>
<dbReference type="AlphaFoldDB" id="A0A8C6YJU4"/>
<dbReference type="InterPro" id="IPR036034">
    <property type="entry name" value="PDZ_sf"/>
</dbReference>
<dbReference type="GeneTree" id="ENSGT00950000183002"/>
<dbReference type="GO" id="GO:0002142">
    <property type="term" value="C:stereocilia ankle link complex"/>
    <property type="evidence" value="ECO:0007669"/>
    <property type="project" value="TreeGrafter"/>
</dbReference>
<keyword evidence="8" id="KW-1185">Reference proteome</keyword>
<proteinExistence type="predicted"/>
<dbReference type="SUPFAM" id="SSF50156">
    <property type="entry name" value="PDZ domain-like"/>
    <property type="match status" value="1"/>
</dbReference>
<dbReference type="PANTHER" id="PTHR23116:SF37">
    <property type="entry name" value="WHIRLIN"/>
    <property type="match status" value="1"/>
</dbReference>
<dbReference type="OrthoDB" id="10029564at2759"/>
<dbReference type="PANTHER" id="PTHR23116">
    <property type="entry name" value="PDZ DOMAIN CONTAINING WHIRLIN AND HARMONIN-RELATED"/>
    <property type="match status" value="1"/>
</dbReference>
<dbReference type="GO" id="GO:0005886">
    <property type="term" value="C:plasma membrane"/>
    <property type="evidence" value="ECO:0007669"/>
    <property type="project" value="TreeGrafter"/>
</dbReference>
<evidence type="ECO:0000256" key="5">
    <source>
        <dbReference type="SAM" id="Phobius"/>
    </source>
</evidence>
<protein>
    <recommendedName>
        <fullName evidence="6">PDZ domain-containing protein</fullName>
    </recommendedName>
</protein>
<keyword evidence="5" id="KW-1133">Transmembrane helix</keyword>
<evidence type="ECO:0000313" key="7">
    <source>
        <dbReference type="Ensembl" id="ENSNNAP00000029904.1"/>
    </source>
</evidence>
<dbReference type="InterPro" id="IPR001478">
    <property type="entry name" value="PDZ"/>
</dbReference>
<accession>A0A8C6YJU4</accession>
<keyword evidence="3" id="KW-0966">Cell projection</keyword>
<feature type="transmembrane region" description="Helical" evidence="5">
    <location>
        <begin position="104"/>
        <end position="124"/>
    </location>
</feature>